<dbReference type="RefSeq" id="WP_007473554.1">
    <property type="nucleotide sequence ID" value="NZ_ABCJ01000001.1"/>
</dbReference>
<dbReference type="Pfam" id="PF01171">
    <property type="entry name" value="ATP_bind_3"/>
    <property type="match status" value="1"/>
</dbReference>
<comment type="catalytic activity">
    <reaction evidence="5 6">
        <text>cytidine(34) in tRNA(Ile2) + L-lysine + ATP = lysidine(34) in tRNA(Ile2) + AMP + diphosphate + H(+)</text>
        <dbReference type="Rhea" id="RHEA:43744"/>
        <dbReference type="Rhea" id="RHEA-COMP:10625"/>
        <dbReference type="Rhea" id="RHEA-COMP:10670"/>
        <dbReference type="ChEBI" id="CHEBI:15378"/>
        <dbReference type="ChEBI" id="CHEBI:30616"/>
        <dbReference type="ChEBI" id="CHEBI:32551"/>
        <dbReference type="ChEBI" id="CHEBI:33019"/>
        <dbReference type="ChEBI" id="CHEBI:82748"/>
        <dbReference type="ChEBI" id="CHEBI:83665"/>
        <dbReference type="ChEBI" id="CHEBI:456215"/>
        <dbReference type="EC" id="6.3.4.19"/>
    </reaction>
</comment>
<dbReference type="GO" id="GO:0005524">
    <property type="term" value="F:ATP binding"/>
    <property type="evidence" value="ECO:0007669"/>
    <property type="project" value="UniProtKB-UniRule"/>
</dbReference>
<dbReference type="GO" id="GO:0032267">
    <property type="term" value="F:tRNA(Ile)-lysidine synthase activity"/>
    <property type="evidence" value="ECO:0007669"/>
    <property type="project" value="UniProtKB-EC"/>
</dbReference>
<dbReference type="InterPro" id="IPR012795">
    <property type="entry name" value="tRNA_Ile_lys_synt_N"/>
</dbReference>
<dbReference type="InterPro" id="IPR011063">
    <property type="entry name" value="TilS/TtcA_N"/>
</dbReference>
<feature type="domain" description="tRNA(Ile)-lysidine/2-thiocytidine synthase N-terminal" evidence="7">
    <location>
        <begin position="3"/>
        <end position="175"/>
    </location>
</feature>
<evidence type="ECO:0000313" key="8">
    <source>
        <dbReference type="EMBL" id="EDM24532.1"/>
    </source>
</evidence>
<dbReference type="EMBL" id="ABCJ01000001">
    <property type="protein sequence ID" value="EDM24532.1"/>
    <property type="molecule type" value="Genomic_DNA"/>
</dbReference>
<keyword evidence="3 6" id="KW-0547">Nucleotide-binding</keyword>
<dbReference type="InterPro" id="IPR014729">
    <property type="entry name" value="Rossmann-like_a/b/a_fold"/>
</dbReference>
<dbReference type="PANTHER" id="PTHR43033:SF1">
    <property type="entry name" value="TRNA(ILE)-LYSIDINE SYNTHASE-RELATED"/>
    <property type="match status" value="1"/>
</dbReference>
<dbReference type="EC" id="6.3.4.19" evidence="6"/>
<sequence>MANLLAFSGGIDSSALFFWLMEKNIDFDIAIVNYHTRETSDEEVEYAKYLAKKYNKKIFIKDCYLKKFSEKKARDCRYTFFEEIIKKYGYSTLILGHQLNDRFEWFLMQLSKGAGLKELIAMEKWEEREFYKIYRPFYNLSRREIIEYLHKHNIKYFIDKSNFDIKYKRNLIRKEFSNKFIEMFEKGVKKSFEFLEEDKKLLINLNWKKIKDLYIFKKTNPKLDIKKVDLILKRLGVLPTKKQKDEILKTNFSCVIQGKIAIDSNNEKIYVSPYVKIPLPKEKKELFRKHKIPPKIRSYIVKEKLCHMLFTEMSTDVLKSGKR</sequence>
<comment type="caution">
    <text evidence="8">The sequence shown here is derived from an EMBL/GenBank/DDBJ whole genome shotgun (WGS) entry which is preliminary data.</text>
</comment>
<feature type="binding site" evidence="6">
    <location>
        <begin position="8"/>
        <end position="13"/>
    </location>
    <ligand>
        <name>ATP</name>
        <dbReference type="ChEBI" id="CHEBI:30616"/>
    </ligand>
</feature>
<protein>
    <recommendedName>
        <fullName evidence="6">tRNA(Ile)-lysidine synthase</fullName>
        <ecNumber evidence="6">6.3.4.19</ecNumber>
    </recommendedName>
    <alternativeName>
        <fullName evidence="6">tRNA(Ile)-2-lysyl-cytidine synthase</fullName>
    </alternativeName>
    <alternativeName>
        <fullName evidence="6">tRNA(Ile)-lysidine synthetase</fullName>
    </alternativeName>
</protein>
<dbReference type="GO" id="GO:0006400">
    <property type="term" value="P:tRNA modification"/>
    <property type="evidence" value="ECO:0007669"/>
    <property type="project" value="UniProtKB-UniRule"/>
</dbReference>
<dbReference type="PANTHER" id="PTHR43033">
    <property type="entry name" value="TRNA(ILE)-LYSIDINE SYNTHASE-RELATED"/>
    <property type="match status" value="1"/>
</dbReference>
<evidence type="ECO:0000256" key="6">
    <source>
        <dbReference type="HAMAP-Rule" id="MF_01161"/>
    </source>
</evidence>
<evidence type="ECO:0000256" key="2">
    <source>
        <dbReference type="ARBA" id="ARBA00022694"/>
    </source>
</evidence>
<dbReference type="Gene3D" id="3.40.50.620">
    <property type="entry name" value="HUPs"/>
    <property type="match status" value="1"/>
</dbReference>
<dbReference type="GO" id="GO:0005737">
    <property type="term" value="C:cytoplasm"/>
    <property type="evidence" value="ECO:0007669"/>
    <property type="project" value="UniProtKB-SubCell"/>
</dbReference>
<dbReference type="CDD" id="cd01992">
    <property type="entry name" value="TilS_N"/>
    <property type="match status" value="1"/>
</dbReference>
<keyword evidence="4 6" id="KW-0067">ATP-binding</keyword>
<dbReference type="Proteomes" id="UP000003288">
    <property type="component" value="Unassembled WGS sequence"/>
</dbReference>
<proteinExistence type="inferred from homology"/>
<name>A0AAI9AJA2_9BACT</name>
<dbReference type="InterPro" id="IPR012094">
    <property type="entry name" value="tRNA_Ile_lys_synt"/>
</dbReference>
<accession>A0AAI9AJA2</accession>
<evidence type="ECO:0000259" key="7">
    <source>
        <dbReference type="Pfam" id="PF01171"/>
    </source>
</evidence>
<gene>
    <name evidence="6" type="primary">tilS</name>
    <name evidence="8" type="ORF">CMTB2_03413</name>
</gene>
<comment type="similarity">
    <text evidence="6">Belongs to the tRNA(Ile)-lysidine synthase family.</text>
</comment>
<evidence type="ECO:0000256" key="3">
    <source>
        <dbReference type="ARBA" id="ARBA00022741"/>
    </source>
</evidence>
<dbReference type="SUPFAM" id="SSF52402">
    <property type="entry name" value="Adenine nucleotide alpha hydrolases-like"/>
    <property type="match status" value="1"/>
</dbReference>
<keyword evidence="6" id="KW-0963">Cytoplasm</keyword>
<comment type="domain">
    <text evidence="6">The N-terminal region contains the highly conserved SGGXDS motif, predicted to be a P-loop motif involved in ATP binding.</text>
</comment>
<evidence type="ECO:0000256" key="4">
    <source>
        <dbReference type="ARBA" id="ARBA00022840"/>
    </source>
</evidence>
<dbReference type="HAMAP" id="MF_01161">
    <property type="entry name" value="tRNA_Ile_lys_synt"/>
    <property type="match status" value="1"/>
</dbReference>
<keyword evidence="2 6" id="KW-0819">tRNA processing</keyword>
<dbReference type="NCBIfam" id="TIGR02432">
    <property type="entry name" value="lysidine_TilS_N"/>
    <property type="match status" value="1"/>
</dbReference>
<comment type="function">
    <text evidence="6">Ligates lysine onto the cytidine present at position 34 of the AUA codon-specific tRNA(Ile) that contains the anticodon CAU, in an ATP-dependent manner. Cytidine is converted to lysidine, thus changing the amino acid specificity of the tRNA from methionine to isoleucine.</text>
</comment>
<reference evidence="8 9" key="1">
    <citation type="journal article" date="2011" name="Stand. Genomic Sci.">
        <title>Draft genome sequence of Caminibacter mediatlanticus strain TB-2, an epsilonproteobacterium isolated from a deep-sea hydrothermal vent.</title>
        <authorList>
            <person name="Giovannelli D."/>
            <person name="Ferriera S."/>
            <person name="Johnson J."/>
            <person name="Kravitz S."/>
            <person name="Perez-Rodriguez I."/>
            <person name="Ricci J."/>
            <person name="O'Brien C."/>
            <person name="Voordeckers J.W."/>
            <person name="Bini E."/>
            <person name="Vetriani C."/>
        </authorList>
    </citation>
    <scope>NUCLEOTIDE SEQUENCE [LARGE SCALE GENOMIC DNA]</scope>
    <source>
        <strain evidence="8 9">TB-2</strain>
    </source>
</reference>
<organism evidence="8 9">
    <name type="scientific">Caminibacter mediatlanticus TB-2</name>
    <dbReference type="NCBI Taxonomy" id="391592"/>
    <lineage>
        <taxon>Bacteria</taxon>
        <taxon>Pseudomonadati</taxon>
        <taxon>Campylobacterota</taxon>
        <taxon>Epsilonproteobacteria</taxon>
        <taxon>Nautiliales</taxon>
        <taxon>Nautiliaceae</taxon>
        <taxon>Caminibacter</taxon>
    </lineage>
</organism>
<evidence type="ECO:0000256" key="1">
    <source>
        <dbReference type="ARBA" id="ARBA00022598"/>
    </source>
</evidence>
<evidence type="ECO:0000256" key="5">
    <source>
        <dbReference type="ARBA" id="ARBA00048539"/>
    </source>
</evidence>
<dbReference type="AlphaFoldDB" id="A0AAI9AJA2"/>
<evidence type="ECO:0000313" key="9">
    <source>
        <dbReference type="Proteomes" id="UP000003288"/>
    </source>
</evidence>
<comment type="subcellular location">
    <subcellularLocation>
        <location evidence="6">Cytoplasm</location>
    </subcellularLocation>
</comment>
<keyword evidence="1 6" id="KW-0436">Ligase</keyword>